<dbReference type="AlphaFoldDB" id="A0A9N8VL51"/>
<gene>
    <name evidence="1" type="ORF">AMORRO_LOCUS1290</name>
</gene>
<evidence type="ECO:0000313" key="1">
    <source>
        <dbReference type="EMBL" id="CAG8458774.1"/>
    </source>
</evidence>
<comment type="caution">
    <text evidence="1">The sequence shown here is derived from an EMBL/GenBank/DDBJ whole genome shotgun (WGS) entry which is preliminary data.</text>
</comment>
<reference evidence="1" key="1">
    <citation type="submission" date="2021-06" db="EMBL/GenBank/DDBJ databases">
        <authorList>
            <person name="Kallberg Y."/>
            <person name="Tangrot J."/>
            <person name="Rosling A."/>
        </authorList>
    </citation>
    <scope>NUCLEOTIDE SEQUENCE</scope>
    <source>
        <strain evidence="1">CL551</strain>
    </source>
</reference>
<name>A0A9N8VL51_9GLOM</name>
<keyword evidence="2" id="KW-1185">Reference proteome</keyword>
<protein>
    <submittedName>
        <fullName evidence="1">16103_t:CDS:1</fullName>
    </submittedName>
</protein>
<feature type="non-terminal residue" evidence="1">
    <location>
        <position position="65"/>
    </location>
</feature>
<evidence type="ECO:0000313" key="2">
    <source>
        <dbReference type="Proteomes" id="UP000789342"/>
    </source>
</evidence>
<dbReference type="EMBL" id="CAJVPV010000479">
    <property type="protein sequence ID" value="CAG8458774.1"/>
    <property type="molecule type" value="Genomic_DNA"/>
</dbReference>
<organism evidence="1 2">
    <name type="scientific">Acaulospora morrowiae</name>
    <dbReference type="NCBI Taxonomy" id="94023"/>
    <lineage>
        <taxon>Eukaryota</taxon>
        <taxon>Fungi</taxon>
        <taxon>Fungi incertae sedis</taxon>
        <taxon>Mucoromycota</taxon>
        <taxon>Glomeromycotina</taxon>
        <taxon>Glomeromycetes</taxon>
        <taxon>Diversisporales</taxon>
        <taxon>Acaulosporaceae</taxon>
        <taxon>Acaulospora</taxon>
    </lineage>
</organism>
<proteinExistence type="predicted"/>
<accession>A0A9N8VL51</accession>
<sequence>NYPENYKGINAVIVDIKRNLFLFFMTCAYLLNHLTPLNPKLAIGIVDPKPAKDIQTNYGRQCQIK</sequence>
<dbReference type="Proteomes" id="UP000789342">
    <property type="component" value="Unassembled WGS sequence"/>
</dbReference>